<protein>
    <submittedName>
        <fullName evidence="2">Uncharacterized protein</fullName>
    </submittedName>
</protein>
<feature type="transmembrane region" description="Helical" evidence="1">
    <location>
        <begin position="57"/>
        <end position="78"/>
    </location>
</feature>
<feature type="transmembrane region" description="Helical" evidence="1">
    <location>
        <begin position="15"/>
        <end position="33"/>
    </location>
</feature>
<dbReference type="PROSITE" id="PS50244">
    <property type="entry name" value="S5A_REDUCTASE"/>
    <property type="match status" value="1"/>
</dbReference>
<evidence type="ECO:0000256" key="1">
    <source>
        <dbReference type="SAM" id="Phobius"/>
    </source>
</evidence>
<keyword evidence="3" id="KW-1185">Reference proteome</keyword>
<feature type="transmembrane region" description="Helical" evidence="1">
    <location>
        <begin position="90"/>
        <end position="109"/>
    </location>
</feature>
<dbReference type="InterPro" id="IPR010721">
    <property type="entry name" value="UstE-like"/>
</dbReference>
<proteinExistence type="predicted"/>
<keyword evidence="1" id="KW-1133">Transmembrane helix</keyword>
<keyword evidence="1" id="KW-0472">Membrane</keyword>
<dbReference type="Proteomes" id="UP000199041">
    <property type="component" value="Unassembled WGS sequence"/>
</dbReference>
<dbReference type="PANTHER" id="PTHR32251">
    <property type="entry name" value="3-OXO-5-ALPHA-STEROID 4-DEHYDROGENASE"/>
    <property type="match status" value="1"/>
</dbReference>
<dbReference type="Pfam" id="PF06966">
    <property type="entry name" value="DUF1295"/>
    <property type="match status" value="1"/>
</dbReference>
<name>A0A1H4BGW2_9BACT</name>
<feature type="transmembrane region" description="Helical" evidence="1">
    <location>
        <begin position="115"/>
        <end position="136"/>
    </location>
</feature>
<organism evidence="2 3">
    <name type="scientific">Arachidicoccus rhizosphaerae</name>
    <dbReference type="NCBI Taxonomy" id="551991"/>
    <lineage>
        <taxon>Bacteria</taxon>
        <taxon>Pseudomonadati</taxon>
        <taxon>Bacteroidota</taxon>
        <taxon>Chitinophagia</taxon>
        <taxon>Chitinophagales</taxon>
        <taxon>Chitinophagaceae</taxon>
        <taxon>Arachidicoccus</taxon>
    </lineage>
</organism>
<keyword evidence="1" id="KW-0812">Transmembrane</keyword>
<dbReference type="AlphaFoldDB" id="A0A1H4BGW2"/>
<dbReference type="Gene3D" id="1.20.120.1630">
    <property type="match status" value="1"/>
</dbReference>
<evidence type="ECO:0000313" key="3">
    <source>
        <dbReference type="Proteomes" id="UP000199041"/>
    </source>
</evidence>
<sequence>MDLYGTNSKSIPQKITIHVIEIFLLWLSFWILFQKGGDWFANLFKVNNENAFPARRIIIFIFNIITFLRLGYMMFFLLKRKIPWEESISVPFAFSLYYIGFSLFVLPTTKPVDGVDISAVLLFVAGCVLNSGGEILRNRWKKNPANKGKIYTGGFFHYARHINYFGDILWVSAYAVLTRNYYALTIPVFLFCFFAFYNAPKLDKYLKEKYGAQYSQYARKTKMLVPFIY</sequence>
<reference evidence="2 3" key="1">
    <citation type="submission" date="2016-10" db="EMBL/GenBank/DDBJ databases">
        <authorList>
            <person name="de Groot N.N."/>
        </authorList>
    </citation>
    <scope>NUCLEOTIDE SEQUENCE [LARGE SCALE GENOMIC DNA]</scope>
    <source>
        <strain evidence="2 3">Vu-144</strain>
    </source>
</reference>
<gene>
    <name evidence="2" type="ORF">SAMN05192529_12133</name>
</gene>
<dbReference type="PANTHER" id="PTHR32251:SF15">
    <property type="entry name" value="3-OXO-5-ALPHA-STEROID 4-DEHYDROGENASE (DUF1295)"/>
    <property type="match status" value="1"/>
</dbReference>
<dbReference type="GO" id="GO:0016020">
    <property type="term" value="C:membrane"/>
    <property type="evidence" value="ECO:0007669"/>
    <property type="project" value="TreeGrafter"/>
</dbReference>
<dbReference type="EMBL" id="FNQY01000021">
    <property type="protein sequence ID" value="SEA47337.1"/>
    <property type="molecule type" value="Genomic_DNA"/>
</dbReference>
<dbReference type="OrthoDB" id="9779233at2"/>
<dbReference type="RefSeq" id="WP_091400158.1">
    <property type="nucleotide sequence ID" value="NZ_FNQY01000021.1"/>
</dbReference>
<feature type="transmembrane region" description="Helical" evidence="1">
    <location>
        <begin position="181"/>
        <end position="199"/>
    </location>
</feature>
<accession>A0A1H4BGW2</accession>
<evidence type="ECO:0000313" key="2">
    <source>
        <dbReference type="EMBL" id="SEA47337.1"/>
    </source>
</evidence>